<evidence type="ECO:0000259" key="1">
    <source>
        <dbReference type="Pfam" id="PF16363"/>
    </source>
</evidence>
<dbReference type="AlphaFoldDB" id="A0A0P9DE06"/>
<dbReference type="EMBL" id="LJCR01001067">
    <property type="protein sequence ID" value="KPV51105.1"/>
    <property type="molecule type" value="Genomic_DNA"/>
</dbReference>
<dbReference type="SUPFAM" id="SSF51735">
    <property type="entry name" value="NAD(P)-binding Rossmann-fold domains"/>
    <property type="match status" value="1"/>
</dbReference>
<proteinExistence type="predicted"/>
<accession>A0A0P9DE06</accession>
<feature type="domain" description="NAD(P)-binding" evidence="1">
    <location>
        <begin position="4"/>
        <end position="306"/>
    </location>
</feature>
<keyword evidence="3" id="KW-1185">Reference proteome</keyword>
<dbReference type="InterPro" id="IPR036291">
    <property type="entry name" value="NAD(P)-bd_dom_sf"/>
</dbReference>
<dbReference type="Proteomes" id="UP000050509">
    <property type="component" value="Unassembled WGS sequence"/>
</dbReference>
<dbReference type="Gene3D" id="3.90.25.10">
    <property type="entry name" value="UDP-galactose 4-epimerase, domain 1"/>
    <property type="match status" value="1"/>
</dbReference>
<evidence type="ECO:0000313" key="3">
    <source>
        <dbReference type="Proteomes" id="UP000050509"/>
    </source>
</evidence>
<comment type="caution">
    <text evidence="2">The sequence shown here is derived from an EMBL/GenBank/DDBJ whole genome shotgun (WGS) entry which is preliminary data.</text>
</comment>
<protein>
    <submittedName>
        <fullName evidence="2">Epimerase</fullName>
    </submittedName>
</protein>
<organism evidence="2 3">
    <name type="scientific">Kouleothrix aurantiaca</name>
    <dbReference type="NCBI Taxonomy" id="186479"/>
    <lineage>
        <taxon>Bacteria</taxon>
        <taxon>Bacillati</taxon>
        <taxon>Chloroflexota</taxon>
        <taxon>Chloroflexia</taxon>
        <taxon>Chloroflexales</taxon>
        <taxon>Roseiflexineae</taxon>
        <taxon>Roseiflexaceae</taxon>
        <taxon>Kouleothrix</taxon>
    </lineage>
</organism>
<name>A0A0P9DE06_9CHLR</name>
<evidence type="ECO:0000313" key="2">
    <source>
        <dbReference type="EMBL" id="KPV51105.1"/>
    </source>
</evidence>
<sequence>MRALITGINGFVGGHLAEYLLASDEWEVWGVARQAELAVPGLRGRVRIEACDLSNVAPLEAVLALAQPNVIFHLAAQSNVPQSFQDPAGTLTTNITTQLNLFQAVIQSNQNPLLVIATSNEIYGYIEPSDLPLTERTPFRPVNPYAVSKAAQDLLAYQYHISHKLRTVRLRLFNHIGPRQGERFAVGSFAAQIARIEAGLQAPCIQVGNLTAERDFTDVRDIARAYSLAASYGQVPCAYNIGSGRCVSLHHLLDILLSLSTASIRIEQDPARMRPSDVPRVVSDYDLFHAHTGWEPQIPLEQTLADVLAYWRGQYQTILRAH</sequence>
<dbReference type="Gene3D" id="3.40.50.720">
    <property type="entry name" value="NAD(P)-binding Rossmann-like Domain"/>
    <property type="match status" value="1"/>
</dbReference>
<dbReference type="PANTHER" id="PTHR43000">
    <property type="entry name" value="DTDP-D-GLUCOSE 4,6-DEHYDRATASE-RELATED"/>
    <property type="match status" value="1"/>
</dbReference>
<dbReference type="CDD" id="cd05260">
    <property type="entry name" value="GDP_MD_SDR_e"/>
    <property type="match status" value="1"/>
</dbReference>
<dbReference type="Pfam" id="PF16363">
    <property type="entry name" value="GDP_Man_Dehyd"/>
    <property type="match status" value="1"/>
</dbReference>
<dbReference type="InterPro" id="IPR016040">
    <property type="entry name" value="NAD(P)-bd_dom"/>
</dbReference>
<gene>
    <name evidence="2" type="ORF">SE17_23120</name>
</gene>
<dbReference type="PATRIC" id="fig|186479.3.peg.321"/>
<reference evidence="2 3" key="1">
    <citation type="submission" date="2015-09" db="EMBL/GenBank/DDBJ databases">
        <title>Draft genome sequence of Kouleothrix aurantiaca JCM 19913.</title>
        <authorList>
            <person name="Hemp J."/>
        </authorList>
    </citation>
    <scope>NUCLEOTIDE SEQUENCE [LARGE SCALE GENOMIC DNA]</scope>
    <source>
        <strain evidence="2 3">COM-B</strain>
    </source>
</reference>